<proteinExistence type="predicted"/>
<dbReference type="InParanoid" id="Q0UUH3"/>
<feature type="region of interest" description="Disordered" evidence="1">
    <location>
        <begin position="1"/>
        <end position="38"/>
    </location>
</feature>
<evidence type="ECO:0000313" key="2">
    <source>
        <dbReference type="EMBL" id="EAT88351.1"/>
    </source>
</evidence>
<evidence type="ECO:0000256" key="1">
    <source>
        <dbReference type="SAM" id="MobiDB-lite"/>
    </source>
</evidence>
<dbReference type="KEGG" id="pno:SNOG_04591"/>
<dbReference type="AlphaFoldDB" id="Q0UUH3"/>
<sequence>MSISSITLDLGLSSGSTEPAAQTAATAIMSPTSSRGSD</sequence>
<evidence type="ECO:0000313" key="3">
    <source>
        <dbReference type="Proteomes" id="UP000001055"/>
    </source>
</evidence>
<dbReference type="GeneID" id="5971872"/>
<reference evidence="3" key="1">
    <citation type="journal article" date="2007" name="Plant Cell">
        <title>Dothideomycete-plant interactions illuminated by genome sequencing and EST analysis of the wheat pathogen Stagonospora nodorum.</title>
        <authorList>
            <person name="Hane J.K."/>
            <person name="Lowe R.G."/>
            <person name="Solomon P.S."/>
            <person name="Tan K.C."/>
            <person name="Schoch C.L."/>
            <person name="Spatafora J.W."/>
            <person name="Crous P.W."/>
            <person name="Kodira C."/>
            <person name="Birren B.W."/>
            <person name="Galagan J.E."/>
            <person name="Torriani S.F."/>
            <person name="McDonald B.A."/>
            <person name="Oliver R.P."/>
        </authorList>
    </citation>
    <scope>NUCLEOTIDE SEQUENCE [LARGE SCALE GENOMIC DNA]</scope>
    <source>
        <strain evidence="3">SN15 / ATCC MYA-4574 / FGSC 10173</strain>
    </source>
</reference>
<protein>
    <submittedName>
        <fullName evidence="2">Uncharacterized protein</fullName>
    </submittedName>
</protein>
<dbReference type="Proteomes" id="UP000001055">
    <property type="component" value="Unassembled WGS sequence"/>
</dbReference>
<accession>Q0UUH3</accession>
<organism evidence="2 3">
    <name type="scientific">Phaeosphaeria nodorum (strain SN15 / ATCC MYA-4574 / FGSC 10173)</name>
    <name type="common">Glume blotch fungus</name>
    <name type="synonym">Parastagonospora nodorum</name>
    <dbReference type="NCBI Taxonomy" id="321614"/>
    <lineage>
        <taxon>Eukaryota</taxon>
        <taxon>Fungi</taxon>
        <taxon>Dikarya</taxon>
        <taxon>Ascomycota</taxon>
        <taxon>Pezizomycotina</taxon>
        <taxon>Dothideomycetes</taxon>
        <taxon>Pleosporomycetidae</taxon>
        <taxon>Pleosporales</taxon>
        <taxon>Pleosporineae</taxon>
        <taxon>Phaeosphaeriaceae</taxon>
        <taxon>Parastagonospora</taxon>
    </lineage>
</organism>
<gene>
    <name evidence="2" type="ORF">SNOG_04591</name>
</gene>
<dbReference type="EMBL" id="CH445330">
    <property type="protein sequence ID" value="EAT88351.1"/>
    <property type="molecule type" value="Genomic_DNA"/>
</dbReference>
<name>Q0UUH3_PHANO</name>
<dbReference type="RefSeq" id="XP_001795004.1">
    <property type="nucleotide sequence ID" value="XM_001794952.1"/>
</dbReference>